<protein>
    <recommendedName>
        <fullName evidence="4">Ubiquitin fusion degradation protein UFD1 N-terminal subdomain 1 domain-containing protein</fullName>
    </recommendedName>
</protein>
<evidence type="ECO:0000256" key="1">
    <source>
        <dbReference type="ARBA" id="ARBA00006043"/>
    </source>
</evidence>
<evidence type="ECO:0000256" key="2">
    <source>
        <dbReference type="ARBA" id="ARBA00022786"/>
    </source>
</evidence>
<dbReference type="PANTHER" id="PTHR12555">
    <property type="entry name" value="UBIQUITIN FUSION DEGRADATON PROTEIN 1"/>
    <property type="match status" value="1"/>
</dbReference>
<dbReference type="GO" id="GO:0036503">
    <property type="term" value="P:ERAD pathway"/>
    <property type="evidence" value="ECO:0007669"/>
    <property type="project" value="TreeGrafter"/>
</dbReference>
<evidence type="ECO:0000256" key="3">
    <source>
        <dbReference type="SAM" id="MobiDB-lite"/>
    </source>
</evidence>
<accession>A0AAQ3TD63</accession>
<evidence type="ECO:0000259" key="4">
    <source>
        <dbReference type="Pfam" id="PF03152"/>
    </source>
</evidence>
<dbReference type="Gene3D" id="2.40.40.50">
    <property type="entry name" value="Ubiquitin fusion degradation protein UFD1, N-terminal domain"/>
    <property type="match status" value="1"/>
</dbReference>
<reference evidence="5 6" key="1">
    <citation type="submission" date="2024-02" db="EMBL/GenBank/DDBJ databases">
        <title>High-quality chromosome-scale genome assembly of Pensacola bahiagrass (Paspalum notatum Flugge var. saurae).</title>
        <authorList>
            <person name="Vega J.M."/>
            <person name="Podio M."/>
            <person name="Orjuela J."/>
            <person name="Siena L.A."/>
            <person name="Pessino S.C."/>
            <person name="Combes M.C."/>
            <person name="Mariac C."/>
            <person name="Albertini E."/>
            <person name="Pupilli F."/>
            <person name="Ortiz J.P.A."/>
            <person name="Leblanc O."/>
        </authorList>
    </citation>
    <scope>NUCLEOTIDE SEQUENCE [LARGE SCALE GENOMIC DNA]</scope>
    <source>
        <strain evidence="5">R1</strain>
        <tissue evidence="5">Leaf</tissue>
    </source>
</reference>
<evidence type="ECO:0000313" key="6">
    <source>
        <dbReference type="Proteomes" id="UP001341281"/>
    </source>
</evidence>
<dbReference type="GO" id="GO:0034098">
    <property type="term" value="C:VCP-NPL4-UFD1 AAA ATPase complex"/>
    <property type="evidence" value="ECO:0007669"/>
    <property type="project" value="TreeGrafter"/>
</dbReference>
<feature type="region of interest" description="Disordered" evidence="3">
    <location>
        <begin position="152"/>
        <end position="212"/>
    </location>
</feature>
<sequence>MAGRIMLYYSWNDLYAHHRDHGRRTSSSSFEQTYRCRAASPYSHPQVESGDKVVLPASALGRLVSPRVDYPMLFELHTHNHNNDASQRRISHCGVLEFVAEEGTKKKAAAPAAEGGDDDDAAPAAGVQALDGKTACSTQEASSAAHSVLYTRGNHEMPAPPKPRCSNPTRQRTGKLVFGSSASSSKQPHMAPIKQEQPPKKDEPKFQSFSGK</sequence>
<dbReference type="GO" id="GO:0031593">
    <property type="term" value="F:polyubiquitin modification-dependent protein binding"/>
    <property type="evidence" value="ECO:0007669"/>
    <property type="project" value="TreeGrafter"/>
</dbReference>
<feature type="domain" description="Ubiquitin fusion degradation protein UFD1 N-terminal subdomain 1" evidence="4">
    <location>
        <begin position="30"/>
        <end position="104"/>
    </location>
</feature>
<keyword evidence="6" id="KW-1185">Reference proteome</keyword>
<keyword evidence="2" id="KW-0833">Ubl conjugation pathway</keyword>
<dbReference type="Pfam" id="PF03152">
    <property type="entry name" value="UFD1_N1"/>
    <property type="match status" value="1"/>
</dbReference>
<name>A0AAQ3TD63_PASNO</name>
<dbReference type="EMBL" id="CP144748">
    <property type="protein sequence ID" value="WVZ71238.1"/>
    <property type="molecule type" value="Genomic_DNA"/>
</dbReference>
<evidence type="ECO:0000313" key="5">
    <source>
        <dbReference type="EMBL" id="WVZ71238.1"/>
    </source>
</evidence>
<dbReference type="InterPro" id="IPR055417">
    <property type="entry name" value="UFD1_N1"/>
</dbReference>
<organism evidence="5 6">
    <name type="scientific">Paspalum notatum var. saurae</name>
    <dbReference type="NCBI Taxonomy" id="547442"/>
    <lineage>
        <taxon>Eukaryota</taxon>
        <taxon>Viridiplantae</taxon>
        <taxon>Streptophyta</taxon>
        <taxon>Embryophyta</taxon>
        <taxon>Tracheophyta</taxon>
        <taxon>Spermatophyta</taxon>
        <taxon>Magnoliopsida</taxon>
        <taxon>Liliopsida</taxon>
        <taxon>Poales</taxon>
        <taxon>Poaceae</taxon>
        <taxon>PACMAD clade</taxon>
        <taxon>Panicoideae</taxon>
        <taxon>Andropogonodae</taxon>
        <taxon>Paspaleae</taxon>
        <taxon>Paspalinae</taxon>
        <taxon>Paspalum</taxon>
    </lineage>
</organism>
<comment type="similarity">
    <text evidence="1">Belongs to the UFD1 family.</text>
</comment>
<proteinExistence type="inferred from homology"/>
<dbReference type="PANTHER" id="PTHR12555:SF13">
    <property type="entry name" value="UBIQUITIN RECOGNITION FACTOR IN ER-ASSOCIATED DEGRADATION PROTEIN 1"/>
    <property type="match status" value="1"/>
</dbReference>
<dbReference type="AlphaFoldDB" id="A0AAQ3TD63"/>
<dbReference type="InterPro" id="IPR004854">
    <property type="entry name" value="Ufd1-like"/>
</dbReference>
<dbReference type="InterPro" id="IPR042299">
    <property type="entry name" value="Ufd1-like_Nn"/>
</dbReference>
<feature type="non-terminal residue" evidence="5">
    <location>
        <position position="212"/>
    </location>
</feature>
<gene>
    <name evidence="5" type="ORF">U9M48_019850</name>
</gene>
<dbReference type="GO" id="GO:0006511">
    <property type="term" value="P:ubiquitin-dependent protein catabolic process"/>
    <property type="evidence" value="ECO:0007669"/>
    <property type="project" value="InterPro"/>
</dbReference>
<dbReference type="Proteomes" id="UP001341281">
    <property type="component" value="Chromosome 04"/>
</dbReference>